<dbReference type="RefSeq" id="WP_203538216.1">
    <property type="nucleotide sequence ID" value="NZ_JAESND010000004.1"/>
</dbReference>
<accession>A0ABS2BKK1</accession>
<dbReference type="PANTHER" id="PTHR43155">
    <property type="entry name" value="CYCLIC DI-GMP PHOSPHODIESTERASE PA4108-RELATED"/>
    <property type="match status" value="1"/>
</dbReference>
<evidence type="ECO:0000313" key="2">
    <source>
        <dbReference type="EMBL" id="MBM3116113.1"/>
    </source>
</evidence>
<evidence type="ECO:0000259" key="1">
    <source>
        <dbReference type="PROSITE" id="PS51832"/>
    </source>
</evidence>
<dbReference type="PROSITE" id="PS51832">
    <property type="entry name" value="HD_GYP"/>
    <property type="match status" value="1"/>
</dbReference>
<evidence type="ECO:0000313" key="3">
    <source>
        <dbReference type="Proteomes" id="UP000809431"/>
    </source>
</evidence>
<comment type="caution">
    <text evidence="2">The sequence shown here is derived from an EMBL/GenBank/DDBJ whole genome shotgun (WGS) entry which is preliminary data.</text>
</comment>
<sequence length="305" mass="32771">MQTHTLSPARLIRAARHRLDALLADDGHYSPFAADIVNVAKAVQLACAQNRNVALAQILVDQHGAYPARHACDVATVVELVLTRLGRPRAERLPVIAAALTMNVGMQSLQTALASQTTPLSAEQRESMQQHPQHSRDLLRLRGVADTLWLDCVLQHHEAPDGSGYPQQLKGDAIRFEARLLGLADRYCAMLTQSAWRHAQRADTALKQSLADGVDAKLARLFTETVGVFPPGATVTLANGETAIIRETAGRDDAPIAVAYLDHLGQTLSLPVSRDTALPAYRVAAVIDTAKLALGAGTVWGNDAV</sequence>
<organism evidence="2 3">
    <name type="scientific">Jeongeupia naejangsanensis</name>
    <dbReference type="NCBI Taxonomy" id="613195"/>
    <lineage>
        <taxon>Bacteria</taxon>
        <taxon>Pseudomonadati</taxon>
        <taxon>Pseudomonadota</taxon>
        <taxon>Betaproteobacteria</taxon>
        <taxon>Neisseriales</taxon>
        <taxon>Chitinibacteraceae</taxon>
        <taxon>Jeongeupia</taxon>
    </lineage>
</organism>
<dbReference type="CDD" id="cd00077">
    <property type="entry name" value="HDc"/>
    <property type="match status" value="1"/>
</dbReference>
<protein>
    <submittedName>
        <fullName evidence="2">HD domain-containing protein</fullName>
    </submittedName>
</protein>
<reference evidence="2 3" key="1">
    <citation type="submission" date="2021-01" db="EMBL/GenBank/DDBJ databases">
        <title>Draft Genome Sequence and Polyhydroxyalkanoate Biosynthetic Potential of Jeongeupia naejangsanensis Type Strain DSM 24253.</title>
        <authorList>
            <person name="Turrini P."/>
            <person name="Artuso I."/>
            <person name="Lugli G.A."/>
            <person name="Frangipani E."/>
            <person name="Ventura M."/>
            <person name="Visca P."/>
        </authorList>
    </citation>
    <scope>NUCLEOTIDE SEQUENCE [LARGE SCALE GENOMIC DNA]</scope>
    <source>
        <strain evidence="2 3">DSM 24253</strain>
    </source>
</reference>
<gene>
    <name evidence="2" type="ORF">JMJ54_09730</name>
</gene>
<dbReference type="Pfam" id="PF13487">
    <property type="entry name" value="HD_5"/>
    <property type="match status" value="1"/>
</dbReference>
<dbReference type="InterPro" id="IPR003607">
    <property type="entry name" value="HD/PDEase_dom"/>
</dbReference>
<dbReference type="Proteomes" id="UP000809431">
    <property type="component" value="Unassembled WGS sequence"/>
</dbReference>
<dbReference type="PANTHER" id="PTHR43155:SF2">
    <property type="entry name" value="CYCLIC DI-GMP PHOSPHODIESTERASE PA4108"/>
    <property type="match status" value="1"/>
</dbReference>
<dbReference type="InterPro" id="IPR037522">
    <property type="entry name" value="HD_GYP_dom"/>
</dbReference>
<keyword evidence="3" id="KW-1185">Reference proteome</keyword>
<feature type="domain" description="HD-GYP" evidence="1">
    <location>
        <begin position="45"/>
        <end position="241"/>
    </location>
</feature>
<proteinExistence type="predicted"/>
<dbReference type="Gene3D" id="1.10.3210.10">
    <property type="entry name" value="Hypothetical protein af1432"/>
    <property type="match status" value="1"/>
</dbReference>
<name>A0ABS2BKK1_9NEIS</name>
<dbReference type="EMBL" id="JAESND010000004">
    <property type="protein sequence ID" value="MBM3116113.1"/>
    <property type="molecule type" value="Genomic_DNA"/>
</dbReference>
<dbReference type="SUPFAM" id="SSF109604">
    <property type="entry name" value="HD-domain/PDEase-like"/>
    <property type="match status" value="1"/>
</dbReference>